<dbReference type="PANTHER" id="PTHR12277:SF39">
    <property type="entry name" value="SERINE AMINOPEPTIDASE S33 DOMAIN-CONTAINING PROTEIN"/>
    <property type="match status" value="1"/>
</dbReference>
<dbReference type="GO" id="GO:0005886">
    <property type="term" value="C:plasma membrane"/>
    <property type="evidence" value="ECO:0007669"/>
    <property type="project" value="TreeGrafter"/>
</dbReference>
<protein>
    <recommendedName>
        <fullName evidence="2">Serine aminopeptidase S33 domain-containing protein</fullName>
    </recommendedName>
</protein>
<reference evidence="4" key="3">
    <citation type="submission" date="2024-02" db="UniProtKB">
        <authorList>
            <consortium name="WormBaseParasite"/>
        </authorList>
    </citation>
    <scope>IDENTIFICATION</scope>
    <source>
        <strain evidence="4">pt0022</strain>
    </source>
</reference>
<dbReference type="Proteomes" id="UP000093561">
    <property type="component" value="Unassembled WGS sequence"/>
</dbReference>
<dbReference type="WBParaSite" id="mrna-Wban_06135">
    <property type="protein sequence ID" value="mrna-Wban_06135"/>
    <property type="gene ID" value="Wban_06135"/>
</dbReference>
<evidence type="ECO:0000259" key="2">
    <source>
        <dbReference type="Pfam" id="PF12146"/>
    </source>
</evidence>
<keyword evidence="1" id="KW-0472">Membrane</keyword>
<dbReference type="PANTHER" id="PTHR12277">
    <property type="entry name" value="ALPHA/BETA HYDROLASE DOMAIN-CONTAINING PROTEIN"/>
    <property type="match status" value="1"/>
</dbReference>
<dbReference type="GO" id="GO:0008474">
    <property type="term" value="F:palmitoyl-(protein) hydrolase activity"/>
    <property type="evidence" value="ECO:0007669"/>
    <property type="project" value="TreeGrafter"/>
</dbReference>
<keyword evidence="1" id="KW-0812">Transmembrane</keyword>
<reference evidence="3" key="1">
    <citation type="submission" date="2015-03" db="EMBL/GenBank/DDBJ databases">
        <title>Wuchereria bancrofti Genome Sequencing Papua New Guinea Strain.</title>
        <authorList>
            <person name="Small S.T."/>
            <person name="Serre D."/>
            <person name="Zimmerman P.A."/>
        </authorList>
    </citation>
    <scope>NUCLEOTIDE SEQUENCE [LARGE SCALE GENOMIC DNA]</scope>
    <source>
        <strain evidence="3">pt0022</strain>
    </source>
</reference>
<evidence type="ECO:0000313" key="3">
    <source>
        <dbReference type="Proteomes" id="UP000093561"/>
    </source>
</evidence>
<dbReference type="Pfam" id="PF12146">
    <property type="entry name" value="Hydrolase_4"/>
    <property type="match status" value="1"/>
</dbReference>
<dbReference type="GO" id="GO:0010008">
    <property type="term" value="C:endosome membrane"/>
    <property type="evidence" value="ECO:0007669"/>
    <property type="project" value="TreeGrafter"/>
</dbReference>
<keyword evidence="1" id="KW-1133">Transmembrane helix</keyword>
<accession>A0AAF5PVF5</accession>
<dbReference type="SUPFAM" id="SSF53474">
    <property type="entry name" value="alpha/beta-Hydrolases"/>
    <property type="match status" value="1"/>
</dbReference>
<feature type="domain" description="Serine aminopeptidase S33" evidence="2">
    <location>
        <begin position="183"/>
        <end position="257"/>
    </location>
</feature>
<dbReference type="Gene3D" id="3.40.50.1820">
    <property type="entry name" value="alpha/beta hydrolase"/>
    <property type="match status" value="1"/>
</dbReference>
<feature type="transmembrane region" description="Helical" evidence="1">
    <location>
        <begin position="31"/>
        <end position="52"/>
    </location>
</feature>
<dbReference type="InterPro" id="IPR022742">
    <property type="entry name" value="Hydrolase_4"/>
</dbReference>
<evidence type="ECO:0000313" key="4">
    <source>
        <dbReference type="WBParaSite" id="mrna-Wban_06135"/>
    </source>
</evidence>
<dbReference type="InterPro" id="IPR029058">
    <property type="entry name" value="AB_hydrolase_fold"/>
</dbReference>
<sequence>MRHMELQSKDHLELNDIKSERIKKASKKRRCYCCQLCLLLLKFTGILCHIFCCPPIPEMIIRKLAFHPLKKGKTYVLYGKDIHGNFILINNAKKASKFTSLKFEVQQLIEGSSISVEGIETSIIKTRRGSYLPILMISNNLSNDESKDLVVLFSQPNSSDLGCYFQSRGLNFRDISELLKTVIYAYDYSGYGISTGSPSEKNIYADIEAAYKHISESQGPNVRIALLGYSIGTVPTIYMASKHPPNLCGIVLIAPLASGLRLYTKTNRTCCMDRFLSYDRAPNVNVPVLICHGCMDNIIPKNHGEILMERFPRAVPPFYVEEANHLTIFSRHNLSVFFRIRYGSGCMNIRMTEIPCQQRFRQWSLYPNDQLQNYNTRPYIGLMPHMFIPYDRSDRMLSHNTGIPVDFLNHGILLNNAETATIDGNALAPKLLGANILNDKQRFVPNGCSYDTNDNKCIDSLNLCKGKCKNFGNNLTHDCRCVPEDLLTILGLATIH</sequence>
<name>A0AAF5PVF5_WUCBA</name>
<reference evidence="3" key="2">
    <citation type="journal article" date="2016" name="Mol. Ecol.">
        <title>Population genomics of the filarial nematode parasite Wuchereria bancrofti from mosquitoes.</title>
        <authorList>
            <person name="Small S.T."/>
            <person name="Reimer L.J."/>
            <person name="Tisch D.J."/>
            <person name="King C.L."/>
            <person name="Christensen B.M."/>
            <person name="Siba P.M."/>
            <person name="Kazura J.W."/>
            <person name="Serre D."/>
            <person name="Zimmerman P.A."/>
        </authorList>
    </citation>
    <scope>NUCLEOTIDE SEQUENCE</scope>
    <source>
        <strain evidence="3">pt0022</strain>
    </source>
</reference>
<proteinExistence type="predicted"/>
<evidence type="ECO:0000256" key="1">
    <source>
        <dbReference type="SAM" id="Phobius"/>
    </source>
</evidence>
<organism evidence="3 4">
    <name type="scientific">Wuchereria bancrofti</name>
    <dbReference type="NCBI Taxonomy" id="6293"/>
    <lineage>
        <taxon>Eukaryota</taxon>
        <taxon>Metazoa</taxon>
        <taxon>Ecdysozoa</taxon>
        <taxon>Nematoda</taxon>
        <taxon>Chromadorea</taxon>
        <taxon>Rhabditida</taxon>
        <taxon>Spirurina</taxon>
        <taxon>Spiruromorpha</taxon>
        <taxon>Filarioidea</taxon>
        <taxon>Onchocercidae</taxon>
        <taxon>Wuchereria</taxon>
    </lineage>
</organism>
<dbReference type="AlphaFoldDB" id="A0AAF5PVF5"/>